<sequence>MMPMKKMMTNGLPSMVIMLFLFLFIQFLLGMYINLFVSIPAASPFFMMGYGPYGGFPIVMVHMFLGILIGLISIGILFLSIGFGEKKILASAIGLFLSVLIAGIDGLFFLFDGQNNINSYLMATGFILAMLFSFILLLFVYQPDFKMERKTNFN</sequence>
<accession>A0A1N5V4Z9</accession>
<reference evidence="2 3" key="1">
    <citation type="submission" date="2016-04" db="EMBL/GenBank/DDBJ databases">
        <authorList>
            <person name="Evans L.H."/>
            <person name="Alamgir A."/>
            <person name="Owens N."/>
            <person name="Weber N.D."/>
            <person name="Virtaneva K."/>
            <person name="Barbian K."/>
            <person name="Babar A."/>
            <person name="Rosenke K."/>
        </authorList>
    </citation>
    <scope>NUCLEOTIDE SEQUENCE [LARGE SCALE GENOMIC DNA]</scope>
    <source>
        <strain evidence="3">S5(T) (JCM 30642 \VKM B-2941)</strain>
    </source>
</reference>
<evidence type="ECO:0000313" key="3">
    <source>
        <dbReference type="Proteomes" id="UP000195607"/>
    </source>
</evidence>
<gene>
    <name evidence="2" type="ORF">CSP5_1223</name>
</gene>
<organism evidence="2 3">
    <name type="scientific">Cuniculiplasma divulgatum</name>
    <dbReference type="NCBI Taxonomy" id="1673428"/>
    <lineage>
        <taxon>Archaea</taxon>
        <taxon>Methanobacteriati</taxon>
        <taxon>Thermoplasmatota</taxon>
        <taxon>Thermoplasmata</taxon>
        <taxon>Thermoplasmatales</taxon>
        <taxon>Cuniculiplasmataceae</taxon>
        <taxon>Cuniculiplasma</taxon>
    </lineage>
</organism>
<dbReference type="Proteomes" id="UP000195607">
    <property type="component" value="Chromosome I"/>
</dbReference>
<dbReference type="RefSeq" id="WP_148689874.1">
    <property type="nucleotide sequence ID" value="NZ_LT671858.1"/>
</dbReference>
<evidence type="ECO:0000313" key="2">
    <source>
        <dbReference type="EMBL" id="SIM67749.1"/>
    </source>
</evidence>
<dbReference type="AlphaFoldDB" id="A0A1N5V4Z9"/>
<feature type="transmembrane region" description="Helical" evidence="1">
    <location>
        <begin position="88"/>
        <end position="111"/>
    </location>
</feature>
<dbReference type="EMBL" id="LT671858">
    <property type="protein sequence ID" value="SIM67749.1"/>
    <property type="molecule type" value="Genomic_DNA"/>
</dbReference>
<proteinExistence type="predicted"/>
<name>A0A1N5V4Z9_9ARCH</name>
<protein>
    <submittedName>
        <fullName evidence="2">Multipass membrane protein</fullName>
    </submittedName>
</protein>
<feature type="transmembrane region" description="Helical" evidence="1">
    <location>
        <begin position="117"/>
        <end position="141"/>
    </location>
</feature>
<keyword evidence="1" id="KW-1133">Transmembrane helix</keyword>
<feature type="transmembrane region" description="Helical" evidence="1">
    <location>
        <begin position="58"/>
        <end position="81"/>
    </location>
</feature>
<evidence type="ECO:0000256" key="1">
    <source>
        <dbReference type="SAM" id="Phobius"/>
    </source>
</evidence>
<keyword evidence="1" id="KW-0472">Membrane</keyword>
<keyword evidence="1" id="KW-0812">Transmembrane</keyword>
<dbReference type="GeneID" id="41588476"/>